<evidence type="ECO:0000256" key="1">
    <source>
        <dbReference type="ARBA" id="ARBA00009477"/>
    </source>
</evidence>
<proteinExistence type="inferred from homology"/>
<dbReference type="RefSeq" id="WP_096779088.1">
    <property type="nucleotide sequence ID" value="NZ_CP012621.1"/>
</dbReference>
<dbReference type="PANTHER" id="PTHR30469">
    <property type="entry name" value="MULTIDRUG RESISTANCE PROTEIN MDTA"/>
    <property type="match status" value="1"/>
</dbReference>
<dbReference type="Gene3D" id="2.40.30.170">
    <property type="match status" value="1"/>
</dbReference>
<name>A0A291HP02_9GAMM</name>
<protein>
    <submittedName>
        <fullName evidence="5">Uncharacterized protein</fullName>
    </submittedName>
</protein>
<dbReference type="InterPro" id="IPR006143">
    <property type="entry name" value="RND_pump_MFP"/>
</dbReference>
<dbReference type="Gene3D" id="1.10.287.470">
    <property type="entry name" value="Helix hairpin bin"/>
    <property type="match status" value="1"/>
</dbReference>
<dbReference type="GO" id="GO:1990281">
    <property type="term" value="C:efflux pump complex"/>
    <property type="evidence" value="ECO:0007669"/>
    <property type="project" value="TreeGrafter"/>
</dbReference>
<dbReference type="FunFam" id="2.40.30.170:FF:000010">
    <property type="entry name" value="Efflux RND transporter periplasmic adaptor subunit"/>
    <property type="match status" value="1"/>
</dbReference>
<gene>
    <name evidence="5" type="ORF">AN401_08400</name>
</gene>
<organism evidence="5 6">
    <name type="scientific">Zobellella denitrificans</name>
    <dbReference type="NCBI Taxonomy" id="347534"/>
    <lineage>
        <taxon>Bacteria</taxon>
        <taxon>Pseudomonadati</taxon>
        <taxon>Pseudomonadota</taxon>
        <taxon>Gammaproteobacteria</taxon>
        <taxon>Aeromonadales</taxon>
        <taxon>Aeromonadaceae</taxon>
        <taxon>Zobellella</taxon>
    </lineage>
</organism>
<dbReference type="InterPro" id="IPR058624">
    <property type="entry name" value="MdtA-like_HH"/>
</dbReference>
<keyword evidence="6" id="KW-1185">Reference proteome</keyword>
<feature type="domain" description="Multidrug resistance protein MdtA-like C-terminal permuted SH3" evidence="4">
    <location>
        <begin position="283"/>
        <end position="346"/>
    </location>
</feature>
<reference evidence="6" key="1">
    <citation type="submission" date="2015-09" db="EMBL/GenBank/DDBJ databases">
        <authorList>
            <person name="Shao Z."/>
            <person name="Wang L."/>
        </authorList>
    </citation>
    <scope>NUCLEOTIDE SEQUENCE [LARGE SCALE GENOMIC DNA]</scope>
    <source>
        <strain evidence="6">F13-1</strain>
    </source>
</reference>
<accession>A0A291HP02</accession>
<evidence type="ECO:0000259" key="3">
    <source>
        <dbReference type="Pfam" id="PF25954"/>
    </source>
</evidence>
<dbReference type="SUPFAM" id="SSF111369">
    <property type="entry name" value="HlyD-like secretion proteins"/>
    <property type="match status" value="1"/>
</dbReference>
<dbReference type="InterPro" id="IPR058627">
    <property type="entry name" value="MdtA-like_C"/>
</dbReference>
<dbReference type="PANTHER" id="PTHR30469:SF11">
    <property type="entry name" value="BLL4320 PROTEIN"/>
    <property type="match status" value="1"/>
</dbReference>
<dbReference type="InterPro" id="IPR058792">
    <property type="entry name" value="Beta-barrel_RND_2"/>
</dbReference>
<evidence type="ECO:0000259" key="4">
    <source>
        <dbReference type="Pfam" id="PF25967"/>
    </source>
</evidence>
<feature type="domain" description="CusB-like beta-barrel" evidence="3">
    <location>
        <begin position="201"/>
        <end position="275"/>
    </location>
</feature>
<evidence type="ECO:0000313" key="5">
    <source>
        <dbReference type="EMBL" id="ATG73875.1"/>
    </source>
</evidence>
<dbReference type="KEGG" id="zdf:AN401_08400"/>
<dbReference type="Pfam" id="PF25876">
    <property type="entry name" value="HH_MFP_RND"/>
    <property type="match status" value="1"/>
</dbReference>
<sequence length="375" mass="40441">MKKLLWVGVGLLLALPIVGTLVLIKALQFGAMGAAAAQMQMPPEPVNAELVREAEWHPELQAVGSVVAVQGTVIRTEAEGLVREIRFEAGAPVKAGDELVRLDSDIERAQLREAEAAAALARQSFRRARELARSRNISQGELDAAASSVQQAEARADMIRALIAKKTLSAPFDGRLGIRRVSVGQFLDKGSPVVSLHSLDPVYVEFSLPQPQLAELADGLPVRVWSDAYPERPFEGRVTAFNPDLDPQTRSVRVQATLANPEGRLRPGMFVSVLLLPGRTERVLLIPITAVQHGPYGDAVFVIEPDGQGENTLRVQQRLVRLGARRGDFVAVSEGLAAGEQVVSTGVFKLRSGMAVVVDNRLAPAFRLDPDPGNS</sequence>
<evidence type="ECO:0000259" key="2">
    <source>
        <dbReference type="Pfam" id="PF25876"/>
    </source>
</evidence>
<evidence type="ECO:0000313" key="6">
    <source>
        <dbReference type="Proteomes" id="UP000217763"/>
    </source>
</evidence>
<comment type="similarity">
    <text evidence="1">Belongs to the membrane fusion protein (MFP) (TC 8.A.1) family.</text>
</comment>
<dbReference type="GO" id="GO:0015562">
    <property type="term" value="F:efflux transmembrane transporter activity"/>
    <property type="evidence" value="ECO:0007669"/>
    <property type="project" value="TreeGrafter"/>
</dbReference>
<dbReference type="Gene3D" id="2.40.420.20">
    <property type="match status" value="1"/>
</dbReference>
<feature type="domain" description="Multidrug resistance protein MdtA-like alpha-helical hairpin" evidence="2">
    <location>
        <begin position="108"/>
        <end position="160"/>
    </location>
</feature>
<dbReference type="EMBL" id="CP012621">
    <property type="protein sequence ID" value="ATG73875.1"/>
    <property type="molecule type" value="Genomic_DNA"/>
</dbReference>
<dbReference type="AlphaFoldDB" id="A0A291HP02"/>
<dbReference type="NCBIfam" id="TIGR01730">
    <property type="entry name" value="RND_mfp"/>
    <property type="match status" value="1"/>
</dbReference>
<dbReference type="Gene3D" id="2.40.50.100">
    <property type="match status" value="1"/>
</dbReference>
<dbReference type="Pfam" id="PF25967">
    <property type="entry name" value="RND-MFP_C"/>
    <property type="match status" value="1"/>
</dbReference>
<dbReference type="Proteomes" id="UP000217763">
    <property type="component" value="Chromosome"/>
</dbReference>
<dbReference type="Pfam" id="PF25954">
    <property type="entry name" value="Beta-barrel_RND_2"/>
    <property type="match status" value="1"/>
</dbReference>